<keyword evidence="5 8" id="KW-1133">Transmembrane helix</keyword>
<evidence type="ECO:0000256" key="8">
    <source>
        <dbReference type="SAM" id="Phobius"/>
    </source>
</evidence>
<dbReference type="SUPFAM" id="SSF103473">
    <property type="entry name" value="MFS general substrate transporter"/>
    <property type="match status" value="1"/>
</dbReference>
<keyword evidence="3" id="KW-1003">Cell membrane</keyword>
<feature type="transmembrane region" description="Helical" evidence="8">
    <location>
        <begin position="278"/>
        <end position="302"/>
    </location>
</feature>
<dbReference type="GO" id="GO:0005886">
    <property type="term" value="C:plasma membrane"/>
    <property type="evidence" value="ECO:0007669"/>
    <property type="project" value="UniProtKB-SubCell"/>
</dbReference>
<feature type="domain" description="Major facilitator superfamily (MFS) profile" evidence="9">
    <location>
        <begin position="64"/>
        <end position="556"/>
    </location>
</feature>
<dbReference type="Pfam" id="PF07690">
    <property type="entry name" value="MFS_1"/>
    <property type="match status" value="1"/>
</dbReference>
<feature type="transmembrane region" description="Helical" evidence="8">
    <location>
        <begin position="129"/>
        <end position="155"/>
    </location>
</feature>
<evidence type="ECO:0000256" key="2">
    <source>
        <dbReference type="ARBA" id="ARBA00007520"/>
    </source>
</evidence>
<evidence type="ECO:0000256" key="3">
    <source>
        <dbReference type="ARBA" id="ARBA00022475"/>
    </source>
</evidence>
<sequence>MDLQTTTFSSTHVNKADDASAELPPSPSHGLRPEPAQAASIDIEAFSIDEPVAVPRTRFRMFAILVALFLSLFIAALDATIVATAIPTISSELNSASGYTWVGGAYLLANAAGSPIWSKLSDIWGRKPILLAAVAMFFGSSIMCAKAPSMGLLIVGRSFQGTAGGGLIQLVNITISDLFSMRSRSLYLGLLEFVWALAGGIGPIIGGVLAEYVSWRWIFWINLPVSGITFFLILIFLDVHNPKTKILEGIKAIDWWGSMSILGLTLMLLLGLDFGGVLFAWKSATVICLIVFGSLMSILFVFSEKRLARYPLMPLDLFRNRSNVASLVLCFLHGVVFVAGEYYMPLYFQSVHSASPSRSGLLVLPITFGAALMGITAGFAIHRSGRYLKIIWVGTVLLTIGTALYIHFDVRSSIAEIIVVETIAGFGGGLLFEPPLIALQASVPQKDVATATATFGFIRNLATSLSVVIGGVIFQNCMETRAPFLKAAGVQDTLVQKFSGGEAAANILLIGAIQDANQQRAVKEAFAWSLRFIWVFYACIAGCGVVTGFFIVRQVLSEEHVETKTGISDVKDNTTSRNDTIAP</sequence>
<name>A0A6A6QTX2_9PEZI</name>
<feature type="transmembrane region" description="Helical" evidence="8">
    <location>
        <begin position="217"/>
        <end position="240"/>
    </location>
</feature>
<dbReference type="Gene3D" id="1.20.1720.10">
    <property type="entry name" value="Multidrug resistance protein D"/>
    <property type="match status" value="1"/>
</dbReference>
<dbReference type="Proteomes" id="UP000799750">
    <property type="component" value="Unassembled WGS sequence"/>
</dbReference>
<proteinExistence type="inferred from homology"/>
<dbReference type="PRINTS" id="PR01036">
    <property type="entry name" value="TCRTETB"/>
</dbReference>
<organism evidence="10 11">
    <name type="scientific">Lophium mytilinum</name>
    <dbReference type="NCBI Taxonomy" id="390894"/>
    <lineage>
        <taxon>Eukaryota</taxon>
        <taxon>Fungi</taxon>
        <taxon>Dikarya</taxon>
        <taxon>Ascomycota</taxon>
        <taxon>Pezizomycotina</taxon>
        <taxon>Dothideomycetes</taxon>
        <taxon>Pleosporomycetidae</taxon>
        <taxon>Mytilinidiales</taxon>
        <taxon>Mytilinidiaceae</taxon>
        <taxon>Lophium</taxon>
    </lineage>
</organism>
<feature type="transmembrane region" description="Helical" evidence="8">
    <location>
        <begin position="98"/>
        <end position="117"/>
    </location>
</feature>
<feature type="transmembrane region" description="Helical" evidence="8">
    <location>
        <begin position="532"/>
        <end position="552"/>
    </location>
</feature>
<dbReference type="PANTHER" id="PTHR23501">
    <property type="entry name" value="MAJOR FACILITATOR SUPERFAMILY"/>
    <property type="match status" value="1"/>
</dbReference>
<comment type="subcellular location">
    <subcellularLocation>
        <location evidence="1">Cell membrane</location>
        <topology evidence="1">Multi-pass membrane protein</topology>
    </subcellularLocation>
</comment>
<feature type="transmembrane region" description="Helical" evidence="8">
    <location>
        <begin position="390"/>
        <end position="408"/>
    </location>
</feature>
<evidence type="ECO:0000313" key="10">
    <source>
        <dbReference type="EMBL" id="KAF2495639.1"/>
    </source>
</evidence>
<reference evidence="10" key="1">
    <citation type="journal article" date="2020" name="Stud. Mycol.">
        <title>101 Dothideomycetes genomes: a test case for predicting lifestyles and emergence of pathogens.</title>
        <authorList>
            <person name="Haridas S."/>
            <person name="Albert R."/>
            <person name="Binder M."/>
            <person name="Bloem J."/>
            <person name="Labutti K."/>
            <person name="Salamov A."/>
            <person name="Andreopoulos B."/>
            <person name="Baker S."/>
            <person name="Barry K."/>
            <person name="Bills G."/>
            <person name="Bluhm B."/>
            <person name="Cannon C."/>
            <person name="Castanera R."/>
            <person name="Culley D."/>
            <person name="Daum C."/>
            <person name="Ezra D."/>
            <person name="Gonzalez J."/>
            <person name="Henrissat B."/>
            <person name="Kuo A."/>
            <person name="Liang C."/>
            <person name="Lipzen A."/>
            <person name="Lutzoni F."/>
            <person name="Magnuson J."/>
            <person name="Mondo S."/>
            <person name="Nolan M."/>
            <person name="Ohm R."/>
            <person name="Pangilinan J."/>
            <person name="Park H.-J."/>
            <person name="Ramirez L."/>
            <person name="Alfaro M."/>
            <person name="Sun H."/>
            <person name="Tritt A."/>
            <person name="Yoshinaga Y."/>
            <person name="Zwiers L.-H."/>
            <person name="Turgeon B."/>
            <person name="Goodwin S."/>
            <person name="Spatafora J."/>
            <person name="Crous P."/>
            <person name="Grigoriev I."/>
        </authorList>
    </citation>
    <scope>NUCLEOTIDE SEQUENCE</scope>
    <source>
        <strain evidence="10">CBS 269.34</strain>
    </source>
</reference>
<feature type="transmembrane region" description="Helical" evidence="8">
    <location>
        <begin position="414"/>
        <end position="432"/>
    </location>
</feature>
<accession>A0A6A6QTX2</accession>
<feature type="transmembrane region" description="Helical" evidence="8">
    <location>
        <begin position="252"/>
        <end position="272"/>
    </location>
</feature>
<comment type="similarity">
    <text evidence="2">Belongs to the major facilitator superfamily. TCR/Tet family.</text>
</comment>
<dbReference type="OrthoDB" id="10021397at2759"/>
<dbReference type="AlphaFoldDB" id="A0A6A6QTX2"/>
<dbReference type="FunFam" id="1.20.1720.10:FF:000014">
    <property type="entry name" value="MFS drug transporter, putative"/>
    <property type="match status" value="1"/>
</dbReference>
<feature type="region of interest" description="Disordered" evidence="7">
    <location>
        <begin position="1"/>
        <end position="34"/>
    </location>
</feature>
<dbReference type="InterPro" id="IPR036259">
    <property type="entry name" value="MFS_trans_sf"/>
</dbReference>
<dbReference type="Gene3D" id="1.20.1250.20">
    <property type="entry name" value="MFS general substrate transporter like domains"/>
    <property type="match status" value="1"/>
</dbReference>
<protein>
    <submittedName>
        <fullName evidence="10">Putative MFS transporter</fullName>
    </submittedName>
</protein>
<feature type="transmembrane region" description="Helical" evidence="8">
    <location>
        <begin position="323"/>
        <end position="340"/>
    </location>
</feature>
<evidence type="ECO:0000256" key="4">
    <source>
        <dbReference type="ARBA" id="ARBA00022692"/>
    </source>
</evidence>
<feature type="compositionally biased region" description="Polar residues" evidence="7">
    <location>
        <begin position="1"/>
        <end position="13"/>
    </location>
</feature>
<dbReference type="InterPro" id="IPR011701">
    <property type="entry name" value="MFS"/>
</dbReference>
<feature type="transmembrane region" description="Helical" evidence="8">
    <location>
        <begin position="360"/>
        <end position="381"/>
    </location>
</feature>
<feature type="transmembrane region" description="Helical" evidence="8">
    <location>
        <begin position="62"/>
        <end position="86"/>
    </location>
</feature>
<keyword evidence="6 8" id="KW-0472">Membrane</keyword>
<keyword evidence="11" id="KW-1185">Reference proteome</keyword>
<evidence type="ECO:0000256" key="1">
    <source>
        <dbReference type="ARBA" id="ARBA00004651"/>
    </source>
</evidence>
<evidence type="ECO:0000256" key="6">
    <source>
        <dbReference type="ARBA" id="ARBA00023136"/>
    </source>
</evidence>
<evidence type="ECO:0000256" key="7">
    <source>
        <dbReference type="SAM" id="MobiDB-lite"/>
    </source>
</evidence>
<dbReference type="GO" id="GO:0022857">
    <property type="term" value="F:transmembrane transporter activity"/>
    <property type="evidence" value="ECO:0007669"/>
    <property type="project" value="InterPro"/>
</dbReference>
<gene>
    <name evidence="10" type="ORF">BU16DRAFT_487256</name>
</gene>
<dbReference type="InterPro" id="IPR020846">
    <property type="entry name" value="MFS_dom"/>
</dbReference>
<dbReference type="PANTHER" id="PTHR23501:SF158">
    <property type="entry name" value="TRANSPORTER, PUTATIVE (AFU_ORTHOLOGUE AFUA_5G14490)-RELATED"/>
    <property type="match status" value="1"/>
</dbReference>
<evidence type="ECO:0000256" key="5">
    <source>
        <dbReference type="ARBA" id="ARBA00022989"/>
    </source>
</evidence>
<keyword evidence="4 8" id="KW-0812">Transmembrane</keyword>
<dbReference type="CDD" id="cd17502">
    <property type="entry name" value="MFS_Azr1_MDR_like"/>
    <property type="match status" value="1"/>
</dbReference>
<dbReference type="PROSITE" id="PS50850">
    <property type="entry name" value="MFS"/>
    <property type="match status" value="1"/>
</dbReference>
<evidence type="ECO:0000313" key="11">
    <source>
        <dbReference type="Proteomes" id="UP000799750"/>
    </source>
</evidence>
<dbReference type="EMBL" id="MU004189">
    <property type="protein sequence ID" value="KAF2495639.1"/>
    <property type="molecule type" value="Genomic_DNA"/>
</dbReference>
<evidence type="ECO:0000259" key="9">
    <source>
        <dbReference type="PROSITE" id="PS50850"/>
    </source>
</evidence>
<feature type="transmembrane region" description="Helical" evidence="8">
    <location>
        <begin position="186"/>
        <end position="205"/>
    </location>
</feature>